<accession>A0A917L3T0</accession>
<evidence type="ECO:0000256" key="1">
    <source>
        <dbReference type="ARBA" id="ARBA00001917"/>
    </source>
</evidence>
<dbReference type="InterPro" id="IPR023753">
    <property type="entry name" value="FAD/NAD-binding_dom"/>
</dbReference>
<dbReference type="GO" id="GO:0010181">
    <property type="term" value="F:FMN binding"/>
    <property type="evidence" value="ECO:0007669"/>
    <property type="project" value="InterPro"/>
</dbReference>
<dbReference type="InterPro" id="IPR036188">
    <property type="entry name" value="FAD/NAD-bd_sf"/>
</dbReference>
<dbReference type="AlphaFoldDB" id="A0A917L3T0"/>
<keyword evidence="9" id="KW-0411">Iron-sulfur</keyword>
<dbReference type="SUPFAM" id="SSF51395">
    <property type="entry name" value="FMN-linked oxidoreductases"/>
    <property type="match status" value="1"/>
</dbReference>
<evidence type="ECO:0000256" key="2">
    <source>
        <dbReference type="ARBA" id="ARBA00001966"/>
    </source>
</evidence>
<dbReference type="InterPro" id="IPR001155">
    <property type="entry name" value="OxRdtase_FMN_N"/>
</dbReference>
<dbReference type="GO" id="GO:0046872">
    <property type="term" value="F:metal ion binding"/>
    <property type="evidence" value="ECO:0007669"/>
    <property type="project" value="UniProtKB-KW"/>
</dbReference>
<comment type="similarity">
    <text evidence="3">In the N-terminal section; belongs to the NADH:flavin oxidoreductase/NADH oxidase family.</text>
</comment>
<organism evidence="12 13">
    <name type="scientific">Streptomyces brasiliensis</name>
    <dbReference type="NCBI Taxonomy" id="1954"/>
    <lineage>
        <taxon>Bacteria</taxon>
        <taxon>Bacillati</taxon>
        <taxon>Actinomycetota</taxon>
        <taxon>Actinomycetes</taxon>
        <taxon>Kitasatosporales</taxon>
        <taxon>Streptomycetaceae</taxon>
        <taxon>Streptomyces</taxon>
    </lineage>
</organism>
<keyword evidence="7" id="KW-0560">Oxidoreductase</keyword>
<feature type="domain" description="NADH:flavin oxidoreductase/NADH oxidase N-terminal" evidence="10">
    <location>
        <begin position="21"/>
        <end position="345"/>
    </location>
</feature>
<comment type="cofactor">
    <cofactor evidence="2">
        <name>[4Fe-4S] cluster</name>
        <dbReference type="ChEBI" id="CHEBI:49883"/>
    </cofactor>
</comment>
<evidence type="ECO:0000313" key="13">
    <source>
        <dbReference type="Proteomes" id="UP000657574"/>
    </source>
</evidence>
<dbReference type="Pfam" id="PF07992">
    <property type="entry name" value="Pyr_redox_2"/>
    <property type="match status" value="1"/>
</dbReference>
<evidence type="ECO:0000313" key="12">
    <source>
        <dbReference type="EMBL" id="GGJ41066.1"/>
    </source>
</evidence>
<evidence type="ECO:0000259" key="10">
    <source>
        <dbReference type="Pfam" id="PF00724"/>
    </source>
</evidence>
<proteinExistence type="inferred from homology"/>
<dbReference type="EMBL" id="BMQA01000025">
    <property type="protein sequence ID" value="GGJ41066.1"/>
    <property type="molecule type" value="Genomic_DNA"/>
</dbReference>
<dbReference type="Gene3D" id="3.50.50.60">
    <property type="entry name" value="FAD/NAD(P)-binding domain"/>
    <property type="match status" value="1"/>
</dbReference>
<evidence type="ECO:0000256" key="8">
    <source>
        <dbReference type="ARBA" id="ARBA00023004"/>
    </source>
</evidence>
<evidence type="ECO:0000256" key="7">
    <source>
        <dbReference type="ARBA" id="ARBA00023002"/>
    </source>
</evidence>
<sequence length="655" mass="71385">MTTSSTTGPTSPRTDGKYARLLSPMTIRGNVLRNRMITTGHSIMAPWHPAGDETTYVDYCRRRAKGGAALLIAQPVNVEPFHDWPWPVVDRLKRLADAVHEEGALVTPQVVNFGRQIGSHVLLDERAEWSFNGGQDEFGEAAHRMTSAEVQLMVDAFGRLAEVFREAGLDGLELHGAHGYLLQQSYSPWGNGRDDEWGEQLAFSTAVLQAVRSGLGEDKILGWRMTADDQLREEENGLTAEELMDVARRLVDTGHIDFMNLSIGTKAPAYSQPAVASFRYPKGYDLELAKGLRDAIDARVPVVGVGGIVDPDMAEQALADEMCDLIGMTRGFISDPDMGVKILRGDEDRIRTCVRVAECNSRRVDGKVVQCWHNPEFGREARFAAVPAPARRKSVLVVGAGVAGLQAAEVAVKRGHDVRIVEASDHPGGRLRNILGTRAAELFGTVDHLVNELRHEGVRVEYGHRLTAAEIRALDFDEVVVATGAEHDLAAHGLDRPGIVSVDDAIVGELPEGVKVLVVDRTGHNPAGVAVEKLALEGHEVVYVTPFDRMVTNGGYNHRLDYQDLFRRSPLITAMTFKDLRSFENGKAMLVDPDGIESHLLGIDVVVAAVHPVPRDGLVHELDALGVTVHTCGDVIAPRGVTTATREATLLAQTF</sequence>
<dbReference type="Pfam" id="PF00724">
    <property type="entry name" value="Oxidored_FMN"/>
    <property type="match status" value="1"/>
</dbReference>
<dbReference type="SUPFAM" id="SSF51971">
    <property type="entry name" value="Nucleotide-binding domain"/>
    <property type="match status" value="1"/>
</dbReference>
<dbReference type="Proteomes" id="UP000657574">
    <property type="component" value="Unassembled WGS sequence"/>
</dbReference>
<evidence type="ECO:0000256" key="6">
    <source>
        <dbReference type="ARBA" id="ARBA00022723"/>
    </source>
</evidence>
<dbReference type="Gene3D" id="3.20.20.70">
    <property type="entry name" value="Aldolase class I"/>
    <property type="match status" value="1"/>
</dbReference>
<name>A0A917L3T0_9ACTN</name>
<protein>
    <submittedName>
        <fullName evidence="12">N-methylproline demethylase</fullName>
    </submittedName>
</protein>
<evidence type="ECO:0000256" key="9">
    <source>
        <dbReference type="ARBA" id="ARBA00023014"/>
    </source>
</evidence>
<keyword evidence="5" id="KW-0288">FMN</keyword>
<dbReference type="Gene3D" id="3.40.50.720">
    <property type="entry name" value="NAD(P)-binding Rossmann-like Domain"/>
    <property type="match status" value="1"/>
</dbReference>
<keyword evidence="8" id="KW-0408">Iron</keyword>
<keyword evidence="13" id="KW-1185">Reference proteome</keyword>
<dbReference type="PANTHER" id="PTHR42917:SF2">
    <property type="entry name" value="2,4-DIENOYL-COA REDUCTASE [(2E)-ENOYL-COA-PRODUCING]"/>
    <property type="match status" value="1"/>
</dbReference>
<dbReference type="RefSeq" id="WP_189314411.1">
    <property type="nucleotide sequence ID" value="NZ_BMQA01000025.1"/>
</dbReference>
<dbReference type="InterPro" id="IPR051793">
    <property type="entry name" value="NADH:flavin_oxidoreductase"/>
</dbReference>
<evidence type="ECO:0000256" key="4">
    <source>
        <dbReference type="ARBA" id="ARBA00022630"/>
    </source>
</evidence>
<dbReference type="GO" id="GO:0016491">
    <property type="term" value="F:oxidoreductase activity"/>
    <property type="evidence" value="ECO:0007669"/>
    <property type="project" value="UniProtKB-KW"/>
</dbReference>
<reference evidence="12" key="2">
    <citation type="submission" date="2020-09" db="EMBL/GenBank/DDBJ databases">
        <authorList>
            <person name="Sun Q."/>
            <person name="Ohkuma M."/>
        </authorList>
    </citation>
    <scope>NUCLEOTIDE SEQUENCE</scope>
    <source>
        <strain evidence="12">JCM 3086</strain>
    </source>
</reference>
<reference evidence="12" key="1">
    <citation type="journal article" date="2014" name="Int. J. Syst. Evol. Microbiol.">
        <title>Complete genome sequence of Corynebacterium casei LMG S-19264T (=DSM 44701T), isolated from a smear-ripened cheese.</title>
        <authorList>
            <consortium name="US DOE Joint Genome Institute (JGI-PGF)"/>
            <person name="Walter F."/>
            <person name="Albersmeier A."/>
            <person name="Kalinowski J."/>
            <person name="Ruckert C."/>
        </authorList>
    </citation>
    <scope>NUCLEOTIDE SEQUENCE</scope>
    <source>
        <strain evidence="12">JCM 3086</strain>
    </source>
</reference>
<dbReference type="PANTHER" id="PTHR42917">
    <property type="entry name" value="2,4-DIENOYL-COA REDUCTASE"/>
    <property type="match status" value="1"/>
</dbReference>
<dbReference type="GO" id="GO:0051536">
    <property type="term" value="F:iron-sulfur cluster binding"/>
    <property type="evidence" value="ECO:0007669"/>
    <property type="project" value="UniProtKB-KW"/>
</dbReference>
<evidence type="ECO:0000256" key="3">
    <source>
        <dbReference type="ARBA" id="ARBA00011048"/>
    </source>
</evidence>
<keyword evidence="4" id="KW-0285">Flavoprotein</keyword>
<evidence type="ECO:0000256" key="5">
    <source>
        <dbReference type="ARBA" id="ARBA00022643"/>
    </source>
</evidence>
<feature type="domain" description="FAD/NAD(P)-binding" evidence="11">
    <location>
        <begin position="394"/>
        <end position="493"/>
    </location>
</feature>
<dbReference type="InterPro" id="IPR013785">
    <property type="entry name" value="Aldolase_TIM"/>
</dbReference>
<keyword evidence="6" id="KW-0479">Metal-binding</keyword>
<comment type="caution">
    <text evidence="12">The sequence shown here is derived from an EMBL/GenBank/DDBJ whole genome shotgun (WGS) entry which is preliminary data.</text>
</comment>
<evidence type="ECO:0000259" key="11">
    <source>
        <dbReference type="Pfam" id="PF07992"/>
    </source>
</evidence>
<comment type="cofactor">
    <cofactor evidence="1">
        <name>FMN</name>
        <dbReference type="ChEBI" id="CHEBI:58210"/>
    </cofactor>
</comment>
<gene>
    <name evidence="12" type="ORF">GCM10010121_060160</name>
</gene>